<evidence type="ECO:0000313" key="2">
    <source>
        <dbReference type="EMBL" id="GBL72136.1"/>
    </source>
</evidence>
<keyword evidence="3" id="KW-1185">Reference proteome</keyword>
<feature type="region of interest" description="Disordered" evidence="1">
    <location>
        <begin position="19"/>
        <end position="49"/>
    </location>
</feature>
<dbReference type="AlphaFoldDB" id="A0A4Y1ZYJ5"/>
<proteinExistence type="predicted"/>
<accession>A0A4Y1ZYJ5</accession>
<evidence type="ECO:0000256" key="1">
    <source>
        <dbReference type="SAM" id="MobiDB-lite"/>
    </source>
</evidence>
<dbReference type="Proteomes" id="UP000499080">
    <property type="component" value="Unassembled WGS sequence"/>
</dbReference>
<evidence type="ECO:0000313" key="3">
    <source>
        <dbReference type="Proteomes" id="UP000499080"/>
    </source>
</evidence>
<dbReference type="EMBL" id="BGPR01078886">
    <property type="protein sequence ID" value="GBL72136.1"/>
    <property type="molecule type" value="Genomic_DNA"/>
</dbReference>
<reference evidence="2 3" key="1">
    <citation type="journal article" date="2019" name="Sci. Rep.">
        <title>Orb-weaving spider Araneus ventricosus genome elucidates the spidroin gene catalogue.</title>
        <authorList>
            <person name="Kono N."/>
            <person name="Nakamura H."/>
            <person name="Ohtoshi R."/>
            <person name="Moran D.A.P."/>
            <person name="Shinohara A."/>
            <person name="Yoshida Y."/>
            <person name="Fujiwara M."/>
            <person name="Mori M."/>
            <person name="Tomita M."/>
            <person name="Arakawa K."/>
        </authorList>
    </citation>
    <scope>NUCLEOTIDE SEQUENCE [LARGE SCALE GENOMIC DNA]</scope>
</reference>
<sequence length="89" mass="9628">MSDITCSRNMVDLELSRVSKMDPSGPEADTLPFGHCSSEDSQSDDPEHLGKLTHMCVSIGEKPPGNSPAAERNPLLKHKSVYQFLSNAG</sequence>
<protein>
    <submittedName>
        <fullName evidence="2">Uncharacterized protein</fullName>
    </submittedName>
</protein>
<organism evidence="2 3">
    <name type="scientific">Araneus ventricosus</name>
    <name type="common">Orbweaver spider</name>
    <name type="synonym">Epeira ventricosa</name>
    <dbReference type="NCBI Taxonomy" id="182803"/>
    <lineage>
        <taxon>Eukaryota</taxon>
        <taxon>Metazoa</taxon>
        <taxon>Ecdysozoa</taxon>
        <taxon>Arthropoda</taxon>
        <taxon>Chelicerata</taxon>
        <taxon>Arachnida</taxon>
        <taxon>Araneae</taxon>
        <taxon>Araneomorphae</taxon>
        <taxon>Entelegynae</taxon>
        <taxon>Araneoidea</taxon>
        <taxon>Araneidae</taxon>
        <taxon>Araneus</taxon>
    </lineage>
</organism>
<comment type="caution">
    <text evidence="2">The sequence shown here is derived from an EMBL/GenBank/DDBJ whole genome shotgun (WGS) entry which is preliminary data.</text>
</comment>
<gene>
    <name evidence="2" type="ORF">AVEN_113793_1</name>
</gene>
<name>A0A4Y1ZYJ5_ARAVE</name>